<feature type="region of interest" description="Disordered" evidence="1">
    <location>
        <begin position="151"/>
        <end position="170"/>
    </location>
</feature>
<feature type="compositionally biased region" description="Basic and acidic residues" evidence="1">
    <location>
        <begin position="158"/>
        <end position="170"/>
    </location>
</feature>
<evidence type="ECO:0000259" key="2">
    <source>
        <dbReference type="SMART" id="SM00470"/>
    </source>
</evidence>
<dbReference type="InterPro" id="IPR003115">
    <property type="entry name" value="ParB_N"/>
</dbReference>
<proteinExistence type="predicted"/>
<reference evidence="3 4" key="1">
    <citation type="submission" date="2021-01" db="EMBL/GenBank/DDBJ databases">
        <title>Whole genome shotgun sequence of Actinoplanes humidus NBRC 14915.</title>
        <authorList>
            <person name="Komaki H."/>
            <person name="Tamura T."/>
        </authorList>
    </citation>
    <scope>NUCLEOTIDE SEQUENCE [LARGE SCALE GENOMIC DNA]</scope>
    <source>
        <strain evidence="3 4">NBRC 14915</strain>
    </source>
</reference>
<dbReference type="SUPFAM" id="SSF110849">
    <property type="entry name" value="ParB/Sulfiredoxin"/>
    <property type="match status" value="1"/>
</dbReference>
<feature type="domain" description="ParB-like N-terminal" evidence="2">
    <location>
        <begin position="19"/>
        <end position="103"/>
    </location>
</feature>
<evidence type="ECO:0000313" key="4">
    <source>
        <dbReference type="Proteomes" id="UP000603200"/>
    </source>
</evidence>
<comment type="caution">
    <text evidence="3">The sequence shown here is derived from an EMBL/GenBank/DDBJ whole genome shotgun (WGS) entry which is preliminary data.</text>
</comment>
<dbReference type="Proteomes" id="UP000603200">
    <property type="component" value="Unassembled WGS sequence"/>
</dbReference>
<dbReference type="EMBL" id="BOMN01000111">
    <property type="protein sequence ID" value="GIE24529.1"/>
    <property type="molecule type" value="Genomic_DNA"/>
</dbReference>
<dbReference type="Gene3D" id="3.90.1530.10">
    <property type="entry name" value="Conserved hypothetical protein from pyrococcus furiosus pfu- 392566-001, ParB domain"/>
    <property type="match status" value="1"/>
</dbReference>
<evidence type="ECO:0000256" key="1">
    <source>
        <dbReference type="SAM" id="MobiDB-lite"/>
    </source>
</evidence>
<dbReference type="SMART" id="SM00470">
    <property type="entry name" value="ParB"/>
    <property type="match status" value="1"/>
</dbReference>
<sequence length="343" mass="37453">MLEEKAGQLAEQLTKCPVVSVSINTLLPADSPRTEGEQTDQVQLLIESGTTFPPIIVHRPTMRVIDGMHRLRAAIARGDHSIEARLLDVAPEDAFIVAVELNVRHGLPLSLADRKAAVSRIVTSHPDWSDRAIAAITGLSARSVKAVRAAGQQATMDTGHEPARIGRDGRVRPLTSATGRRHAAGLLTQNPNASLRVVAKATGLAPSTVMNVRDRLRRGEDPVPGAQDRSKKRTGSVHDMADFQLNKTLTIAGQNAGWDHTLQRLRNDPSLRFREMGRVLLSWLGSTPKTEVMHTLPAVVPAYNIEGVLQVAQANMALWQQFAEMLKERLVEEDPVLPRTGEL</sequence>
<gene>
    <name evidence="3" type="ORF">Ahu01nite_076310</name>
</gene>
<organism evidence="3 4">
    <name type="scientific">Winogradskya humida</name>
    <dbReference type="NCBI Taxonomy" id="113566"/>
    <lineage>
        <taxon>Bacteria</taxon>
        <taxon>Bacillati</taxon>
        <taxon>Actinomycetota</taxon>
        <taxon>Actinomycetes</taxon>
        <taxon>Micromonosporales</taxon>
        <taxon>Micromonosporaceae</taxon>
        <taxon>Winogradskya</taxon>
    </lineage>
</organism>
<keyword evidence="4" id="KW-1185">Reference proteome</keyword>
<protein>
    <recommendedName>
        <fullName evidence="2">ParB-like N-terminal domain-containing protein</fullName>
    </recommendedName>
</protein>
<dbReference type="RefSeq" id="WP_203841539.1">
    <property type="nucleotide sequence ID" value="NZ_BAAATV010000019.1"/>
</dbReference>
<name>A0ABQ4A107_9ACTN</name>
<accession>A0ABQ4A107</accession>
<dbReference type="InterPro" id="IPR036086">
    <property type="entry name" value="ParB/Sulfiredoxin_sf"/>
</dbReference>
<evidence type="ECO:0000313" key="3">
    <source>
        <dbReference type="EMBL" id="GIE24529.1"/>
    </source>
</evidence>